<dbReference type="AlphaFoldDB" id="A0AAW9PSW3"/>
<gene>
    <name evidence="1" type="ORF">V2H45_12505</name>
</gene>
<dbReference type="RefSeq" id="WP_330484006.1">
    <property type="nucleotide sequence ID" value="NZ_JAZBJZ010000045.1"/>
</dbReference>
<name>A0AAW9PSW3_9CYAN</name>
<evidence type="ECO:0000313" key="1">
    <source>
        <dbReference type="EMBL" id="MEE3717577.1"/>
    </source>
</evidence>
<comment type="caution">
    <text evidence="1">The sequence shown here is derived from an EMBL/GenBank/DDBJ whole genome shotgun (WGS) entry which is preliminary data.</text>
</comment>
<evidence type="ECO:0000313" key="2">
    <source>
        <dbReference type="Proteomes" id="UP001333818"/>
    </source>
</evidence>
<reference evidence="1" key="1">
    <citation type="submission" date="2024-01" db="EMBL/GenBank/DDBJ databases">
        <title>Bank of Algae and Cyanobacteria of the Azores (BACA) strain genomes.</title>
        <authorList>
            <person name="Luz R."/>
            <person name="Cordeiro R."/>
            <person name="Fonseca A."/>
            <person name="Goncalves V."/>
        </authorList>
    </citation>
    <scope>NUCLEOTIDE SEQUENCE</scope>
    <source>
        <strain evidence="1">BACA0141</strain>
    </source>
</reference>
<dbReference type="Proteomes" id="UP001333818">
    <property type="component" value="Unassembled WGS sequence"/>
</dbReference>
<sequence>MSEDNLEKQLNLEVEMMSTNQLTNLGNQAQGMGLIAGHGFRAGKYEILRQGEFLLLTPMEAKKYLENLIKEITG</sequence>
<keyword evidence="2" id="KW-1185">Reference proteome</keyword>
<dbReference type="EMBL" id="JAZBJZ010000045">
    <property type="protein sequence ID" value="MEE3717577.1"/>
    <property type="molecule type" value="Genomic_DNA"/>
</dbReference>
<organism evidence="1 2">
    <name type="scientific">Tumidithrix elongata BACA0141</name>
    <dbReference type="NCBI Taxonomy" id="2716417"/>
    <lineage>
        <taxon>Bacteria</taxon>
        <taxon>Bacillati</taxon>
        <taxon>Cyanobacteriota</taxon>
        <taxon>Cyanophyceae</taxon>
        <taxon>Pseudanabaenales</taxon>
        <taxon>Pseudanabaenaceae</taxon>
        <taxon>Tumidithrix</taxon>
        <taxon>Tumidithrix elongata</taxon>
    </lineage>
</organism>
<proteinExistence type="predicted"/>
<accession>A0AAW9PSW3</accession>
<protein>
    <submittedName>
        <fullName evidence="1">Uncharacterized protein</fullName>
    </submittedName>
</protein>